<keyword evidence="2" id="KW-0489">Methyltransferase</keyword>
<reference evidence="2 3" key="1">
    <citation type="journal article" date="2020" name="ISME J.">
        <title>Comparative genomics reveals insights into cyanobacterial evolution and habitat adaptation.</title>
        <authorList>
            <person name="Chen M.Y."/>
            <person name="Teng W.K."/>
            <person name="Zhao L."/>
            <person name="Hu C.X."/>
            <person name="Zhou Y.K."/>
            <person name="Han B.P."/>
            <person name="Song L.R."/>
            <person name="Shu W.S."/>
        </authorList>
    </citation>
    <scope>NUCLEOTIDE SEQUENCE [LARGE SCALE GENOMIC DNA]</scope>
    <source>
        <strain evidence="2 3">FACHB-252</strain>
    </source>
</reference>
<comment type="caution">
    <text evidence="2">The sequence shown here is derived from an EMBL/GenBank/DDBJ whole genome shotgun (WGS) entry which is preliminary data.</text>
</comment>
<dbReference type="GO" id="GO:0032259">
    <property type="term" value="P:methylation"/>
    <property type="evidence" value="ECO:0007669"/>
    <property type="project" value="UniProtKB-KW"/>
</dbReference>
<protein>
    <submittedName>
        <fullName evidence="2">Class I SAM-dependent methyltransferase</fullName>
    </submittedName>
</protein>
<sequence length="259" mass="29973">MKIENPAFDYDNNKHDYAQVRRADKRIFSYVQSALVDFNTVINVGAGTGSYEPQDKYVISVEPSSVMRKKRLALGRNPAINAFADNLPFEDMSFDVSLAILTIHHWPDLKAGLEEIKRVTRSKIVILTYDPERLADFWNVNYFPKVVEVESKRYPVLGTISSILGSTPKVSKIRIPFDCTDGFQEAFYGRPEFFLKEEVRQAQSAWGFIDKDIEHEYVEHLRSDIQSGEWDRLYGFHREMPFFEGAYRMLEFNLTDAST</sequence>
<accession>A0ABR8H9F3</accession>
<evidence type="ECO:0000259" key="1">
    <source>
        <dbReference type="Pfam" id="PF08241"/>
    </source>
</evidence>
<keyword evidence="3" id="KW-1185">Reference proteome</keyword>
<feature type="domain" description="Methyltransferase type 11" evidence="1">
    <location>
        <begin position="43"/>
        <end position="122"/>
    </location>
</feature>
<dbReference type="InterPro" id="IPR013216">
    <property type="entry name" value="Methyltransf_11"/>
</dbReference>
<organism evidence="2 3">
    <name type="scientific">Nostoc punctiforme FACHB-252</name>
    <dbReference type="NCBI Taxonomy" id="1357509"/>
    <lineage>
        <taxon>Bacteria</taxon>
        <taxon>Bacillati</taxon>
        <taxon>Cyanobacteriota</taxon>
        <taxon>Cyanophyceae</taxon>
        <taxon>Nostocales</taxon>
        <taxon>Nostocaceae</taxon>
        <taxon>Nostoc</taxon>
    </lineage>
</organism>
<dbReference type="InterPro" id="IPR029063">
    <property type="entry name" value="SAM-dependent_MTases_sf"/>
</dbReference>
<dbReference type="RefSeq" id="WP_190949521.1">
    <property type="nucleotide sequence ID" value="NZ_JACJTC010000007.1"/>
</dbReference>
<keyword evidence="2" id="KW-0808">Transferase</keyword>
<dbReference type="GO" id="GO:0008168">
    <property type="term" value="F:methyltransferase activity"/>
    <property type="evidence" value="ECO:0007669"/>
    <property type="project" value="UniProtKB-KW"/>
</dbReference>
<dbReference type="CDD" id="cd02440">
    <property type="entry name" value="AdoMet_MTases"/>
    <property type="match status" value="1"/>
</dbReference>
<dbReference type="Pfam" id="PF08241">
    <property type="entry name" value="Methyltransf_11"/>
    <property type="match status" value="1"/>
</dbReference>
<dbReference type="Gene3D" id="3.40.50.150">
    <property type="entry name" value="Vaccinia Virus protein VP39"/>
    <property type="match status" value="1"/>
</dbReference>
<dbReference type="EMBL" id="JACJTC010000007">
    <property type="protein sequence ID" value="MBD2611885.1"/>
    <property type="molecule type" value="Genomic_DNA"/>
</dbReference>
<proteinExistence type="predicted"/>
<dbReference type="SUPFAM" id="SSF53335">
    <property type="entry name" value="S-adenosyl-L-methionine-dependent methyltransferases"/>
    <property type="match status" value="1"/>
</dbReference>
<name>A0ABR8H9F3_NOSPU</name>
<evidence type="ECO:0000313" key="3">
    <source>
        <dbReference type="Proteomes" id="UP000606396"/>
    </source>
</evidence>
<dbReference type="Proteomes" id="UP000606396">
    <property type="component" value="Unassembled WGS sequence"/>
</dbReference>
<gene>
    <name evidence="2" type="ORF">H6G94_11450</name>
</gene>
<evidence type="ECO:0000313" key="2">
    <source>
        <dbReference type="EMBL" id="MBD2611885.1"/>
    </source>
</evidence>